<dbReference type="EMBL" id="CAJHIA010000007">
    <property type="protein sequence ID" value="CAD6441725.1"/>
    <property type="molecule type" value="Genomic_DNA"/>
</dbReference>
<accession>A0A8H2VNV8</accession>
<comment type="caution">
    <text evidence="2">The sequence shown here is derived from an EMBL/GenBank/DDBJ whole genome shotgun (WGS) entry which is preliminary data.</text>
</comment>
<organism evidence="2 3">
    <name type="scientific">Sclerotinia trifoliorum</name>
    <dbReference type="NCBI Taxonomy" id="28548"/>
    <lineage>
        <taxon>Eukaryota</taxon>
        <taxon>Fungi</taxon>
        <taxon>Dikarya</taxon>
        <taxon>Ascomycota</taxon>
        <taxon>Pezizomycotina</taxon>
        <taxon>Leotiomycetes</taxon>
        <taxon>Helotiales</taxon>
        <taxon>Sclerotiniaceae</taxon>
        <taxon>Sclerotinia</taxon>
    </lineage>
</organism>
<dbReference type="Proteomes" id="UP000624404">
    <property type="component" value="Unassembled WGS sequence"/>
</dbReference>
<proteinExistence type="predicted"/>
<reference evidence="2" key="1">
    <citation type="submission" date="2020-10" db="EMBL/GenBank/DDBJ databases">
        <authorList>
            <person name="Kusch S."/>
        </authorList>
    </citation>
    <scope>NUCLEOTIDE SEQUENCE</scope>
    <source>
        <strain evidence="2">SwB9</strain>
    </source>
</reference>
<keyword evidence="1" id="KW-0812">Transmembrane</keyword>
<dbReference type="InterPro" id="IPR023346">
    <property type="entry name" value="Lysozyme-like_dom_sf"/>
</dbReference>
<dbReference type="SUPFAM" id="SSF53955">
    <property type="entry name" value="Lysozyme-like"/>
    <property type="match status" value="1"/>
</dbReference>
<dbReference type="Gene3D" id="1.10.530.10">
    <property type="match status" value="1"/>
</dbReference>
<protein>
    <submittedName>
        <fullName evidence="2">878027c0-c7ae-4b9a-a16f-cbb918b51f7b</fullName>
    </submittedName>
</protein>
<evidence type="ECO:0000313" key="2">
    <source>
        <dbReference type="EMBL" id="CAD6441725.1"/>
    </source>
</evidence>
<gene>
    <name evidence="2" type="ORF">SCLTRI_LOCUS1516</name>
</gene>
<dbReference type="OrthoDB" id="1193027at2759"/>
<sequence>MAQNTTQRIPLVSLWRPFVTNLALTLSLFKGSPPQESLFTFPVSPHLCSLSTTFQFYILIINMFSKAVIIAIVMGLGASAAPTSVTESTAGSLVGRDVPYQMFTGDGSHWPDMGAWTNFDTMWANSQAVMTTSCTQFGAANNSPAEIADIKYTISSTSAYSGIDPRFILAIVMQESGGCVRAPTTFGENSNPGIMQGHNGYHSCNRDGTIMNPCPAYMIAGMIRDGSTGTLGQPGGGDGLQQCLAQSGSPYTARGAYTAARIYNSGSHAWGTDLGEPSWGTSCYASDVANRLLGWAGPATPCTLSNPIH</sequence>
<keyword evidence="1" id="KW-0472">Membrane</keyword>
<evidence type="ECO:0000256" key="1">
    <source>
        <dbReference type="SAM" id="Phobius"/>
    </source>
</evidence>
<dbReference type="AlphaFoldDB" id="A0A8H2VNV8"/>
<name>A0A8H2VNV8_9HELO</name>
<feature type="transmembrane region" description="Helical" evidence="1">
    <location>
        <begin position="56"/>
        <end position="78"/>
    </location>
</feature>
<evidence type="ECO:0000313" key="3">
    <source>
        <dbReference type="Proteomes" id="UP000624404"/>
    </source>
</evidence>
<keyword evidence="3" id="KW-1185">Reference proteome</keyword>
<keyword evidence="1" id="KW-1133">Transmembrane helix</keyword>